<dbReference type="PANTHER" id="PTHR42896:SF3">
    <property type="entry name" value="PROTEIN, PUTATIVE, EXPRESSED-RELATED"/>
    <property type="match status" value="1"/>
</dbReference>
<dbReference type="Proteomes" id="UP000228380">
    <property type="component" value="Chromosome 16"/>
</dbReference>
<dbReference type="InterPro" id="IPR036412">
    <property type="entry name" value="HAD-like_sf"/>
</dbReference>
<accession>A0A8B8JB34</accession>
<feature type="region of interest" description="Disordered" evidence="1">
    <location>
        <begin position="47"/>
        <end position="71"/>
    </location>
</feature>
<name>A0A8B8JB34_PHODC</name>
<evidence type="ECO:0000256" key="1">
    <source>
        <dbReference type="SAM" id="MobiDB-lite"/>
    </source>
</evidence>
<organism evidence="2 3">
    <name type="scientific">Phoenix dactylifera</name>
    <name type="common">Date palm</name>
    <dbReference type="NCBI Taxonomy" id="42345"/>
    <lineage>
        <taxon>Eukaryota</taxon>
        <taxon>Viridiplantae</taxon>
        <taxon>Streptophyta</taxon>
        <taxon>Embryophyta</taxon>
        <taxon>Tracheophyta</taxon>
        <taxon>Spermatophyta</taxon>
        <taxon>Magnoliopsida</taxon>
        <taxon>Liliopsida</taxon>
        <taxon>Arecaceae</taxon>
        <taxon>Coryphoideae</taxon>
        <taxon>Phoeniceae</taxon>
        <taxon>Phoenix</taxon>
    </lineage>
</organism>
<sequence length="381" mass="41513">MEAIATRYSLLPRSLPVSGTRKAEIAAAAAAIPFPLPSAPASSSLRDFSFPSKNPKSPRLPCSSSNLQESKPSTDLGLLLEVEGVLADIHRFGNRQSFNVGAAYVMKLGLDCANWTEPVYADLMRIIQIIFSRKAGGDEDRMLVLFFNRIGWPTSLPTSEKESFMKNVIREKRKALEEIVTSSNLPLRPGVENFIDDALSEGVPVMMLIAYSRNGDKISRSIIDKLGHDRISKIKIIGKEEVEGSFYGQLVLGKGVSSTLDEQLVKEAQKAVSMEKQRIAEEVAAILKLTVDIDTSPSENFEKIVATLRAGAEYAGLPAQNCVLIAGSQSSILGAERVGMPCVVLRSSLTARAEFRQAKAVMDGFGGADLTISRLRHKKWS</sequence>
<reference evidence="3" key="2">
    <citation type="submission" date="2025-08" db="UniProtKB">
        <authorList>
            <consortium name="RefSeq"/>
        </authorList>
    </citation>
    <scope>IDENTIFICATION</scope>
    <source>
        <tissue evidence="3">Young leaves</tissue>
    </source>
</reference>
<protein>
    <submittedName>
        <fullName evidence="3">CBBY-like protein isoform X1</fullName>
    </submittedName>
</protein>
<evidence type="ECO:0000313" key="3">
    <source>
        <dbReference type="RefSeq" id="XP_026665125.1"/>
    </source>
</evidence>
<dbReference type="RefSeq" id="XP_026665125.1">
    <property type="nucleotide sequence ID" value="XM_026809324.2"/>
</dbReference>
<dbReference type="InterPro" id="IPR023198">
    <property type="entry name" value="PGP-like_dom2"/>
</dbReference>
<dbReference type="Gene3D" id="3.40.50.1000">
    <property type="entry name" value="HAD superfamily/HAD-like"/>
    <property type="match status" value="2"/>
</dbReference>
<dbReference type="InterPro" id="IPR044999">
    <property type="entry name" value="CbbY-like"/>
</dbReference>
<proteinExistence type="predicted"/>
<reference evidence="2" key="1">
    <citation type="journal article" date="2019" name="Nat. Commun.">
        <title>Genome-wide association mapping of date palm fruit traits.</title>
        <authorList>
            <person name="Hazzouri K.M."/>
            <person name="Gros-Balthazard M."/>
            <person name="Flowers J.M."/>
            <person name="Copetti D."/>
            <person name="Lemansour A."/>
            <person name="Lebrun M."/>
            <person name="Masmoudi K."/>
            <person name="Ferrand S."/>
            <person name="Dhar M.I."/>
            <person name="Fresquez Z.A."/>
            <person name="Rosas U."/>
            <person name="Zhang J."/>
            <person name="Talag J."/>
            <person name="Lee S."/>
            <person name="Kudrna D."/>
            <person name="Powell R.F."/>
            <person name="Leitch I.J."/>
            <person name="Krueger R.R."/>
            <person name="Wing R.A."/>
            <person name="Amiri K.M.A."/>
            <person name="Purugganan M.D."/>
        </authorList>
    </citation>
    <scope>NUCLEOTIDE SEQUENCE [LARGE SCALE GENOMIC DNA]</scope>
    <source>
        <strain evidence="2">cv. Khalas</strain>
    </source>
</reference>
<dbReference type="GO" id="GO:0016787">
    <property type="term" value="F:hydrolase activity"/>
    <property type="evidence" value="ECO:0007669"/>
    <property type="project" value="InterPro"/>
</dbReference>
<dbReference type="AlphaFoldDB" id="A0A8B8JB34"/>
<gene>
    <name evidence="3" type="primary">LOC103719286</name>
</gene>
<evidence type="ECO:0000313" key="2">
    <source>
        <dbReference type="Proteomes" id="UP000228380"/>
    </source>
</evidence>
<dbReference type="SUPFAM" id="SSF56784">
    <property type="entry name" value="HAD-like"/>
    <property type="match status" value="1"/>
</dbReference>
<dbReference type="OrthoDB" id="545219at2759"/>
<feature type="compositionally biased region" description="Polar residues" evidence="1">
    <location>
        <begin position="62"/>
        <end position="71"/>
    </location>
</feature>
<dbReference type="InterPro" id="IPR023214">
    <property type="entry name" value="HAD_sf"/>
</dbReference>
<dbReference type="PANTHER" id="PTHR42896">
    <property type="entry name" value="XYLULOSE-1,5-BISPHOSPHATE (XUBP) PHOSPHATASE"/>
    <property type="match status" value="1"/>
</dbReference>
<keyword evidence="2" id="KW-1185">Reference proteome</keyword>
<dbReference type="GeneID" id="103719286"/>
<dbReference type="Gene3D" id="1.10.150.240">
    <property type="entry name" value="Putative phosphatase, domain 2"/>
    <property type="match status" value="1"/>
</dbReference>